<evidence type="ECO:0000256" key="1">
    <source>
        <dbReference type="ARBA" id="ARBA00005417"/>
    </source>
</evidence>
<evidence type="ECO:0000256" key="8">
    <source>
        <dbReference type="ARBA" id="ARBA00022967"/>
    </source>
</evidence>
<dbReference type="AlphaFoldDB" id="A0A286I914"/>
<keyword evidence="3" id="KW-1003">Cell membrane</keyword>
<protein>
    <submittedName>
        <fullName evidence="11">Monosaccharide ABC transporter ATP-binding protein (CUT2 family)</fullName>
    </submittedName>
</protein>
<keyword evidence="5" id="KW-0677">Repeat</keyword>
<evidence type="ECO:0000256" key="5">
    <source>
        <dbReference type="ARBA" id="ARBA00022737"/>
    </source>
</evidence>
<dbReference type="InterPro" id="IPR003439">
    <property type="entry name" value="ABC_transporter-like_ATP-bd"/>
</dbReference>
<gene>
    <name evidence="11" type="ORF">SAMN05877838_1424</name>
</gene>
<organism evidence="11 12">
    <name type="scientific">Hoeflea halophila</name>
    <dbReference type="NCBI Taxonomy" id="714899"/>
    <lineage>
        <taxon>Bacteria</taxon>
        <taxon>Pseudomonadati</taxon>
        <taxon>Pseudomonadota</taxon>
        <taxon>Alphaproteobacteria</taxon>
        <taxon>Hyphomicrobiales</taxon>
        <taxon>Rhizobiaceae</taxon>
        <taxon>Hoeflea</taxon>
    </lineage>
</organism>
<keyword evidence="12" id="KW-1185">Reference proteome</keyword>
<keyword evidence="6" id="KW-0547">Nucleotide-binding</keyword>
<dbReference type="PANTHER" id="PTHR43790:SF1">
    <property type="entry name" value="XYLOSE IMPORT ATP-BINDING PROTEIN XYLG"/>
    <property type="match status" value="1"/>
</dbReference>
<sequence length="499" mass="53346">MSDVGEHAFIDLAGITKRYAGVTALDGVDFTVQPGEAVCLAGENGSGKSTLIKIISGVEKLTEGRIRIGGKDRPVLNPRISAAAGVMVIFQDFSLFPNLSVYENIAFATQLSAHRRLYERDKAREIAREALDRIGVKIDLDVRVESLPVAHKQLVAICRALASQAKLIIMDEPTTALTEKEVRRLLGIIRRLKEDGVAVIFVSHKLAEVLEVSEKVVVLRNGKKVAEGPASEFDTQSLAYHMTGREMPETPPSAVPAGAKTLMRVDNLAKQGSFADINFELNAGEVLGITGLLGSGRTSLAKALFGLVAPDRGSIQVDGRDVATGDPIAACYAGIGYVPEDRLTEGLFLSQSIVRNVAIGRLDKHSGSGGFLKASAMIEEAAGWLKRLKVKAPDIDAPVQSLSGGNQQRVVLARWLSRAPRVLILNGPSVGVDVGSKADIHSIIRDLSAEGIGVIVISDDLPELLATSHRILVMRDGRVTDEVAGNSVTEEELAHRLAS</sequence>
<dbReference type="SMART" id="SM00382">
    <property type="entry name" value="AAA"/>
    <property type="match status" value="2"/>
</dbReference>
<evidence type="ECO:0000259" key="10">
    <source>
        <dbReference type="PROSITE" id="PS50893"/>
    </source>
</evidence>
<dbReference type="CDD" id="cd03216">
    <property type="entry name" value="ABC_Carb_Monos_I"/>
    <property type="match status" value="1"/>
</dbReference>
<dbReference type="PROSITE" id="PS00211">
    <property type="entry name" value="ABC_TRANSPORTER_1"/>
    <property type="match status" value="1"/>
</dbReference>
<dbReference type="InterPro" id="IPR027417">
    <property type="entry name" value="P-loop_NTPase"/>
</dbReference>
<name>A0A286I914_9HYPH</name>
<dbReference type="Pfam" id="PF00005">
    <property type="entry name" value="ABC_tran"/>
    <property type="match status" value="2"/>
</dbReference>
<keyword evidence="4" id="KW-0762">Sugar transport</keyword>
<evidence type="ECO:0000313" key="12">
    <source>
        <dbReference type="Proteomes" id="UP000219465"/>
    </source>
</evidence>
<reference evidence="12" key="1">
    <citation type="submission" date="2017-08" db="EMBL/GenBank/DDBJ databases">
        <authorList>
            <person name="Varghese N."/>
            <person name="Submissions S."/>
        </authorList>
    </citation>
    <scope>NUCLEOTIDE SEQUENCE [LARGE SCALE GENOMIC DNA]</scope>
    <source>
        <strain evidence="12">KCTC 23107</strain>
    </source>
</reference>
<keyword evidence="8" id="KW-1278">Translocase</keyword>
<dbReference type="Proteomes" id="UP000219465">
    <property type="component" value="Unassembled WGS sequence"/>
</dbReference>
<keyword evidence="9" id="KW-0472">Membrane</keyword>
<dbReference type="PROSITE" id="PS50893">
    <property type="entry name" value="ABC_TRANSPORTER_2"/>
    <property type="match status" value="2"/>
</dbReference>
<feature type="domain" description="ABC transporter" evidence="10">
    <location>
        <begin position="10"/>
        <end position="246"/>
    </location>
</feature>
<dbReference type="CDD" id="cd03215">
    <property type="entry name" value="ABC_Carb_Monos_II"/>
    <property type="match status" value="1"/>
</dbReference>
<keyword evidence="7 11" id="KW-0067">ATP-binding</keyword>
<evidence type="ECO:0000313" key="11">
    <source>
        <dbReference type="EMBL" id="SOE16552.1"/>
    </source>
</evidence>
<keyword evidence="2" id="KW-0813">Transport</keyword>
<dbReference type="InterPro" id="IPR003593">
    <property type="entry name" value="AAA+_ATPase"/>
</dbReference>
<evidence type="ECO:0000256" key="3">
    <source>
        <dbReference type="ARBA" id="ARBA00022475"/>
    </source>
</evidence>
<comment type="similarity">
    <text evidence="1">Belongs to the ABC transporter superfamily.</text>
</comment>
<evidence type="ECO:0000256" key="2">
    <source>
        <dbReference type="ARBA" id="ARBA00022448"/>
    </source>
</evidence>
<evidence type="ECO:0000256" key="7">
    <source>
        <dbReference type="ARBA" id="ARBA00022840"/>
    </source>
</evidence>
<accession>A0A286I914</accession>
<dbReference type="GO" id="GO:0005524">
    <property type="term" value="F:ATP binding"/>
    <property type="evidence" value="ECO:0007669"/>
    <property type="project" value="UniProtKB-KW"/>
</dbReference>
<evidence type="ECO:0000256" key="6">
    <source>
        <dbReference type="ARBA" id="ARBA00022741"/>
    </source>
</evidence>
<dbReference type="PANTHER" id="PTHR43790">
    <property type="entry name" value="CARBOHYDRATE TRANSPORT ATP-BINDING PROTEIN MG119-RELATED"/>
    <property type="match status" value="1"/>
</dbReference>
<dbReference type="GO" id="GO:0016887">
    <property type="term" value="F:ATP hydrolysis activity"/>
    <property type="evidence" value="ECO:0007669"/>
    <property type="project" value="InterPro"/>
</dbReference>
<dbReference type="InterPro" id="IPR017871">
    <property type="entry name" value="ABC_transporter-like_CS"/>
</dbReference>
<dbReference type="RefSeq" id="WP_097106250.1">
    <property type="nucleotide sequence ID" value="NZ_OCPC01000001.1"/>
</dbReference>
<evidence type="ECO:0000256" key="4">
    <source>
        <dbReference type="ARBA" id="ARBA00022597"/>
    </source>
</evidence>
<feature type="domain" description="ABC transporter" evidence="10">
    <location>
        <begin position="257"/>
        <end position="499"/>
    </location>
</feature>
<evidence type="ECO:0000256" key="9">
    <source>
        <dbReference type="ARBA" id="ARBA00023136"/>
    </source>
</evidence>
<dbReference type="OrthoDB" id="9805029at2"/>
<proteinExistence type="inferred from homology"/>
<dbReference type="SUPFAM" id="SSF52540">
    <property type="entry name" value="P-loop containing nucleoside triphosphate hydrolases"/>
    <property type="match status" value="2"/>
</dbReference>
<dbReference type="InterPro" id="IPR050107">
    <property type="entry name" value="ABC_carbohydrate_import_ATPase"/>
</dbReference>
<dbReference type="Gene3D" id="3.40.50.300">
    <property type="entry name" value="P-loop containing nucleotide triphosphate hydrolases"/>
    <property type="match status" value="2"/>
</dbReference>
<dbReference type="EMBL" id="OCPC01000001">
    <property type="protein sequence ID" value="SOE16552.1"/>
    <property type="molecule type" value="Genomic_DNA"/>
</dbReference>